<dbReference type="SMART" id="SM00388">
    <property type="entry name" value="HisKA"/>
    <property type="match status" value="1"/>
</dbReference>
<dbReference type="InterPro" id="IPR035965">
    <property type="entry name" value="PAS-like_dom_sf"/>
</dbReference>
<evidence type="ECO:0000256" key="3">
    <source>
        <dbReference type="ARBA" id="ARBA00022553"/>
    </source>
</evidence>
<evidence type="ECO:0000256" key="5">
    <source>
        <dbReference type="ARBA" id="ARBA00022777"/>
    </source>
</evidence>
<dbReference type="SMART" id="SM00387">
    <property type="entry name" value="HATPase_c"/>
    <property type="match status" value="1"/>
</dbReference>
<dbReference type="Pfam" id="PF00512">
    <property type="entry name" value="HisKA"/>
    <property type="match status" value="1"/>
</dbReference>
<dbReference type="InterPro" id="IPR003594">
    <property type="entry name" value="HATPase_dom"/>
</dbReference>
<evidence type="ECO:0000259" key="11">
    <source>
        <dbReference type="PROSITE" id="PS50113"/>
    </source>
</evidence>
<dbReference type="PANTHER" id="PTHR42878:SF15">
    <property type="entry name" value="BACTERIOPHYTOCHROME"/>
    <property type="match status" value="1"/>
</dbReference>
<dbReference type="FunFam" id="3.30.565.10:FF:000006">
    <property type="entry name" value="Sensor histidine kinase WalK"/>
    <property type="match status" value="1"/>
</dbReference>
<feature type="coiled-coil region" evidence="7">
    <location>
        <begin position="45"/>
        <end position="76"/>
    </location>
</feature>
<keyword evidence="7" id="KW-0175">Coiled coil</keyword>
<dbReference type="GO" id="GO:0000156">
    <property type="term" value="F:phosphorelay response regulator activity"/>
    <property type="evidence" value="ECO:0007669"/>
    <property type="project" value="TreeGrafter"/>
</dbReference>
<dbReference type="Gene3D" id="3.30.450.20">
    <property type="entry name" value="PAS domain"/>
    <property type="match status" value="1"/>
</dbReference>
<dbReference type="SUPFAM" id="SSF47384">
    <property type="entry name" value="Homodimeric domain of signal transducing histidine kinase"/>
    <property type="match status" value="1"/>
</dbReference>
<dbReference type="PROSITE" id="PS50113">
    <property type="entry name" value="PAC"/>
    <property type="match status" value="1"/>
</dbReference>
<organism evidence="13 14">
    <name type="scientific">Deinococcus metallilatus</name>
    <dbReference type="NCBI Taxonomy" id="1211322"/>
    <lineage>
        <taxon>Bacteria</taxon>
        <taxon>Thermotogati</taxon>
        <taxon>Deinococcota</taxon>
        <taxon>Deinococci</taxon>
        <taxon>Deinococcales</taxon>
        <taxon>Deinococcaceae</taxon>
        <taxon>Deinococcus</taxon>
    </lineage>
</organism>
<feature type="domain" description="PAC" evidence="11">
    <location>
        <begin position="149"/>
        <end position="201"/>
    </location>
</feature>
<dbReference type="EC" id="2.7.13.3" evidence="2"/>
<dbReference type="Proteomes" id="UP000536909">
    <property type="component" value="Unassembled WGS sequence"/>
</dbReference>
<gene>
    <name evidence="13" type="ORF">FCS05_05585</name>
    <name evidence="12" type="ORF">HNQ10_001397</name>
</gene>
<dbReference type="GO" id="GO:0000155">
    <property type="term" value="F:phosphorelay sensor kinase activity"/>
    <property type="evidence" value="ECO:0007669"/>
    <property type="project" value="InterPro"/>
</dbReference>
<name>A0AAJ5F5Z0_9DEIO</name>
<keyword evidence="15" id="KW-1185">Reference proteome</keyword>
<evidence type="ECO:0000256" key="4">
    <source>
        <dbReference type="ARBA" id="ARBA00022679"/>
    </source>
</evidence>
<evidence type="ECO:0000313" key="13">
    <source>
        <dbReference type="EMBL" id="TLK30006.1"/>
    </source>
</evidence>
<keyword evidence="5" id="KW-0418">Kinase</keyword>
<keyword evidence="6" id="KW-0472">Membrane</keyword>
<dbReference type="CDD" id="cd00082">
    <property type="entry name" value="HisKA"/>
    <property type="match status" value="1"/>
</dbReference>
<evidence type="ECO:0000313" key="12">
    <source>
        <dbReference type="EMBL" id="MBB5294583.1"/>
    </source>
</evidence>
<dbReference type="PROSITE" id="PS50109">
    <property type="entry name" value="HIS_KIN"/>
    <property type="match status" value="1"/>
</dbReference>
<evidence type="ECO:0000259" key="10">
    <source>
        <dbReference type="PROSITE" id="PS50112"/>
    </source>
</evidence>
<reference evidence="12 15" key="2">
    <citation type="submission" date="2020-08" db="EMBL/GenBank/DDBJ databases">
        <title>Genomic Encyclopedia of Type Strains, Phase IV (KMG-IV): sequencing the most valuable type-strain genomes for metagenomic binning, comparative biology and taxonomic classification.</title>
        <authorList>
            <person name="Goeker M."/>
        </authorList>
    </citation>
    <scope>NUCLEOTIDE SEQUENCE [LARGE SCALE GENOMIC DNA]</scope>
    <source>
        <strain evidence="12 15">DSM 105434</strain>
    </source>
</reference>
<dbReference type="InterPro" id="IPR005467">
    <property type="entry name" value="His_kinase_dom"/>
</dbReference>
<dbReference type="InterPro" id="IPR000014">
    <property type="entry name" value="PAS"/>
</dbReference>
<dbReference type="InterPro" id="IPR036890">
    <property type="entry name" value="HATPase_C_sf"/>
</dbReference>
<accession>A0AAJ5F5Z0</accession>
<dbReference type="Gene3D" id="1.10.287.130">
    <property type="match status" value="1"/>
</dbReference>
<reference evidence="13 14" key="1">
    <citation type="submission" date="2019-04" db="EMBL/GenBank/DDBJ databases">
        <title>Deinococcus metalilatus MA1002 mutant No.5.</title>
        <authorList>
            <person name="Park W."/>
            <person name="Park C."/>
        </authorList>
    </citation>
    <scope>NUCLEOTIDE SEQUENCE [LARGE SCALE GENOMIC DNA]</scope>
    <source>
        <strain evidence="13 14">MA1002-m5</strain>
    </source>
</reference>
<dbReference type="InterPro" id="IPR000700">
    <property type="entry name" value="PAS-assoc_C"/>
</dbReference>
<dbReference type="GO" id="GO:0016020">
    <property type="term" value="C:membrane"/>
    <property type="evidence" value="ECO:0007669"/>
    <property type="project" value="UniProtKB-SubCell"/>
</dbReference>
<dbReference type="InterPro" id="IPR036097">
    <property type="entry name" value="HisK_dim/P_sf"/>
</dbReference>
<dbReference type="NCBIfam" id="TIGR00229">
    <property type="entry name" value="sensory_box"/>
    <property type="match status" value="1"/>
</dbReference>
<feature type="compositionally biased region" description="Acidic residues" evidence="8">
    <location>
        <begin position="1"/>
        <end position="10"/>
    </location>
</feature>
<dbReference type="Pfam" id="PF02518">
    <property type="entry name" value="HATPase_c"/>
    <property type="match status" value="1"/>
</dbReference>
<dbReference type="InterPro" id="IPR003661">
    <property type="entry name" value="HisK_dim/P_dom"/>
</dbReference>
<evidence type="ECO:0000259" key="9">
    <source>
        <dbReference type="PROSITE" id="PS50109"/>
    </source>
</evidence>
<comment type="catalytic activity">
    <reaction evidence="1">
        <text>ATP + protein L-histidine = ADP + protein N-phospho-L-histidine.</text>
        <dbReference type="EC" id="2.7.13.3"/>
    </reaction>
</comment>
<feature type="domain" description="PAS" evidence="10">
    <location>
        <begin position="76"/>
        <end position="146"/>
    </location>
</feature>
<keyword evidence="4" id="KW-0808">Transferase</keyword>
<protein>
    <recommendedName>
        <fullName evidence="2">histidine kinase</fullName>
        <ecNumber evidence="2">2.7.13.3</ecNumber>
    </recommendedName>
</protein>
<feature type="domain" description="Histidine kinase" evidence="9">
    <location>
        <begin position="230"/>
        <end position="443"/>
    </location>
</feature>
<dbReference type="GO" id="GO:0030295">
    <property type="term" value="F:protein kinase activator activity"/>
    <property type="evidence" value="ECO:0007669"/>
    <property type="project" value="TreeGrafter"/>
</dbReference>
<evidence type="ECO:0000256" key="6">
    <source>
        <dbReference type="ARBA" id="ARBA00023136"/>
    </source>
</evidence>
<keyword evidence="3" id="KW-0597">Phosphoprotein</keyword>
<sequence>MSTDDQPDTLDELRRQAERVLDEQPGEEGSASEYRADPQALILELQRQQHELQVHQVELQLQMEQLVHTNMELERTRAEFADLFDFAPIGYLTLDRSGMIQRTNLTAMEQLGASRETLTRKRLSAFVDPAHVSSFALFLRRVFEAPIKRTVEVRLRSAAGNHFYVQLEGLAAGDEGGQQSQCRVAIIDITAQREAQEEVLRLNTTLEERVEQRTTHIRELSEELETFVYSVTHDLQTPLRHIRAFTDRLIQVHAAGDADQTHYAQHVRNSVDRMEHLLNAMLGFFRLSRQRVKFATVDLNRVLKEVLKDLQGDLVGREVKFAAEPLPTVTGDSGTLQLVFLNLLANALKFTRGRDPAHIHVCAQETEREYIVSVEDNGVGFNMRQKGRLFGLFQRLHSERDFEGTGVGLAQVRRIVLRHGGRVWAEGKPGQGATFWFSLPKRVPFSEDTEPRGHVKVER</sequence>
<dbReference type="Gene3D" id="3.30.565.10">
    <property type="entry name" value="Histidine kinase-like ATPase, C-terminal domain"/>
    <property type="match status" value="1"/>
</dbReference>
<dbReference type="GO" id="GO:0007234">
    <property type="term" value="P:osmosensory signaling via phosphorelay pathway"/>
    <property type="evidence" value="ECO:0007669"/>
    <property type="project" value="TreeGrafter"/>
</dbReference>
<dbReference type="PRINTS" id="PR00344">
    <property type="entry name" value="BCTRLSENSOR"/>
</dbReference>
<dbReference type="RefSeq" id="WP_129117808.1">
    <property type="nucleotide sequence ID" value="NZ_BSUI01000013.1"/>
</dbReference>
<dbReference type="CDD" id="cd00130">
    <property type="entry name" value="PAS"/>
    <property type="match status" value="1"/>
</dbReference>
<evidence type="ECO:0000313" key="14">
    <source>
        <dbReference type="Proteomes" id="UP000308000"/>
    </source>
</evidence>
<evidence type="ECO:0000256" key="1">
    <source>
        <dbReference type="ARBA" id="ARBA00000085"/>
    </source>
</evidence>
<dbReference type="SUPFAM" id="SSF55874">
    <property type="entry name" value="ATPase domain of HSP90 chaperone/DNA topoisomerase II/histidine kinase"/>
    <property type="match status" value="1"/>
</dbReference>
<evidence type="ECO:0000256" key="7">
    <source>
        <dbReference type="SAM" id="Coils"/>
    </source>
</evidence>
<dbReference type="AlphaFoldDB" id="A0AAJ5F5Z0"/>
<evidence type="ECO:0000256" key="8">
    <source>
        <dbReference type="SAM" id="MobiDB-lite"/>
    </source>
</evidence>
<dbReference type="EMBL" id="VBRC01000003">
    <property type="protein sequence ID" value="TLK30006.1"/>
    <property type="molecule type" value="Genomic_DNA"/>
</dbReference>
<dbReference type="InterPro" id="IPR050351">
    <property type="entry name" value="BphY/WalK/GraS-like"/>
</dbReference>
<proteinExistence type="predicted"/>
<feature type="compositionally biased region" description="Basic and acidic residues" evidence="8">
    <location>
        <begin position="11"/>
        <end position="22"/>
    </location>
</feature>
<dbReference type="SUPFAM" id="SSF55785">
    <property type="entry name" value="PYP-like sensor domain (PAS domain)"/>
    <property type="match status" value="1"/>
</dbReference>
<comment type="caution">
    <text evidence="13">The sequence shown here is derived from an EMBL/GenBank/DDBJ whole genome shotgun (WGS) entry which is preliminary data.</text>
</comment>
<evidence type="ECO:0000313" key="15">
    <source>
        <dbReference type="Proteomes" id="UP000536909"/>
    </source>
</evidence>
<dbReference type="Proteomes" id="UP000308000">
    <property type="component" value="Unassembled WGS sequence"/>
</dbReference>
<dbReference type="Pfam" id="PF13426">
    <property type="entry name" value="PAS_9"/>
    <property type="match status" value="1"/>
</dbReference>
<dbReference type="PROSITE" id="PS50112">
    <property type="entry name" value="PAS"/>
    <property type="match status" value="1"/>
</dbReference>
<dbReference type="EMBL" id="JACHFV010000004">
    <property type="protein sequence ID" value="MBB5294583.1"/>
    <property type="molecule type" value="Genomic_DNA"/>
</dbReference>
<dbReference type="InterPro" id="IPR004358">
    <property type="entry name" value="Sig_transdc_His_kin-like_C"/>
</dbReference>
<evidence type="ECO:0000256" key="2">
    <source>
        <dbReference type="ARBA" id="ARBA00012438"/>
    </source>
</evidence>
<dbReference type="PANTHER" id="PTHR42878">
    <property type="entry name" value="TWO-COMPONENT HISTIDINE KINASE"/>
    <property type="match status" value="1"/>
</dbReference>
<feature type="region of interest" description="Disordered" evidence="8">
    <location>
        <begin position="1"/>
        <end position="34"/>
    </location>
</feature>